<organism evidence="1 2">
    <name type="scientific">Cichorium intybus</name>
    <name type="common">Chicory</name>
    <dbReference type="NCBI Taxonomy" id="13427"/>
    <lineage>
        <taxon>Eukaryota</taxon>
        <taxon>Viridiplantae</taxon>
        <taxon>Streptophyta</taxon>
        <taxon>Embryophyta</taxon>
        <taxon>Tracheophyta</taxon>
        <taxon>Spermatophyta</taxon>
        <taxon>Magnoliopsida</taxon>
        <taxon>eudicotyledons</taxon>
        <taxon>Gunneridae</taxon>
        <taxon>Pentapetalae</taxon>
        <taxon>asterids</taxon>
        <taxon>campanulids</taxon>
        <taxon>Asterales</taxon>
        <taxon>Asteraceae</taxon>
        <taxon>Cichorioideae</taxon>
        <taxon>Cichorieae</taxon>
        <taxon>Cichoriinae</taxon>
        <taxon>Cichorium</taxon>
    </lineage>
</organism>
<protein>
    <submittedName>
        <fullName evidence="1">Uncharacterized protein</fullName>
    </submittedName>
</protein>
<evidence type="ECO:0000313" key="2">
    <source>
        <dbReference type="Proteomes" id="UP001055811"/>
    </source>
</evidence>
<sequence>MKQYHDAKLRLKTFVAGQKVCLYNSRLKMIPGKLRSKWNGPYEVVSVTEYGAVEIQDLNGGPPFMVNGHRLKPYLTAGTFQKIEAETVEFFLTVTRFSATCNHFFIVLHHSKSRSSESIDWNSLATRVSRVESYKYYNRQTIYQHKRILPARTVNWELTRESDEERVLPCELHLMWALSRKLQTCNIPYFIVDYFKQLTDAPLKYITIGGGHFVTRLAHSYGLLSAHNTCELTVIPPVSFSPPTIVLRDVIYIDDGIISVERSPFLVLCAEPSTSRKRPRTTVSLPRSLSPATMESKFLADEVKAVRRTLHSHKLEHTVQPMTMREIDRRTQNTQTQLLWLSECVVNFLNGSKTPIPRPQPPLIDEEEEEPMEEEDEIEEDDTAQN</sequence>
<comment type="caution">
    <text evidence="1">The sequence shown here is derived from an EMBL/GenBank/DDBJ whole genome shotgun (WGS) entry which is preliminary data.</text>
</comment>
<dbReference type="EMBL" id="CM042012">
    <property type="protein sequence ID" value="KAI3753534.1"/>
    <property type="molecule type" value="Genomic_DNA"/>
</dbReference>
<reference evidence="1 2" key="2">
    <citation type="journal article" date="2022" name="Mol. Ecol. Resour.">
        <title>The genomes of chicory, endive, great burdock and yacon provide insights into Asteraceae paleo-polyploidization history and plant inulin production.</title>
        <authorList>
            <person name="Fan W."/>
            <person name="Wang S."/>
            <person name="Wang H."/>
            <person name="Wang A."/>
            <person name="Jiang F."/>
            <person name="Liu H."/>
            <person name="Zhao H."/>
            <person name="Xu D."/>
            <person name="Zhang Y."/>
        </authorList>
    </citation>
    <scope>NUCLEOTIDE SEQUENCE [LARGE SCALE GENOMIC DNA]</scope>
    <source>
        <strain evidence="2">cv. Punajuju</strain>
        <tissue evidence="1">Leaves</tissue>
    </source>
</reference>
<dbReference type="Proteomes" id="UP001055811">
    <property type="component" value="Linkage Group LG04"/>
</dbReference>
<keyword evidence="2" id="KW-1185">Reference proteome</keyword>
<evidence type="ECO:0000313" key="1">
    <source>
        <dbReference type="EMBL" id="KAI3753534.1"/>
    </source>
</evidence>
<gene>
    <name evidence="1" type="ORF">L2E82_25589</name>
</gene>
<reference evidence="2" key="1">
    <citation type="journal article" date="2022" name="Mol. Ecol. Resour.">
        <title>The genomes of chicory, endive, great burdock and yacon provide insights into Asteraceae palaeo-polyploidization history and plant inulin production.</title>
        <authorList>
            <person name="Fan W."/>
            <person name="Wang S."/>
            <person name="Wang H."/>
            <person name="Wang A."/>
            <person name="Jiang F."/>
            <person name="Liu H."/>
            <person name="Zhao H."/>
            <person name="Xu D."/>
            <person name="Zhang Y."/>
        </authorList>
    </citation>
    <scope>NUCLEOTIDE SEQUENCE [LARGE SCALE GENOMIC DNA]</scope>
    <source>
        <strain evidence="2">cv. Punajuju</strain>
    </source>
</reference>
<accession>A0ACB9E3H0</accession>
<name>A0ACB9E3H0_CICIN</name>
<proteinExistence type="predicted"/>